<comment type="caution">
    <text evidence="2">The sequence shown here is derived from an EMBL/GenBank/DDBJ whole genome shotgun (WGS) entry which is preliminary data.</text>
</comment>
<evidence type="ECO:0000256" key="1">
    <source>
        <dbReference type="SAM" id="MobiDB-lite"/>
    </source>
</evidence>
<evidence type="ECO:0000313" key="3">
    <source>
        <dbReference type="Proteomes" id="UP001500456"/>
    </source>
</evidence>
<accession>A0ABP7SDG8</accession>
<reference evidence="3" key="1">
    <citation type="journal article" date="2019" name="Int. J. Syst. Evol. Microbiol.">
        <title>The Global Catalogue of Microorganisms (GCM) 10K type strain sequencing project: providing services to taxonomists for standard genome sequencing and annotation.</title>
        <authorList>
            <consortium name="The Broad Institute Genomics Platform"/>
            <consortium name="The Broad Institute Genome Sequencing Center for Infectious Disease"/>
            <person name="Wu L."/>
            <person name="Ma J."/>
        </authorList>
    </citation>
    <scope>NUCLEOTIDE SEQUENCE [LARGE SCALE GENOMIC DNA]</scope>
    <source>
        <strain evidence="3">JCM 16924</strain>
    </source>
</reference>
<organism evidence="2 3">
    <name type="scientific">Streptomyces plumbiresistens</name>
    <dbReference type="NCBI Taxonomy" id="511811"/>
    <lineage>
        <taxon>Bacteria</taxon>
        <taxon>Bacillati</taxon>
        <taxon>Actinomycetota</taxon>
        <taxon>Actinomycetes</taxon>
        <taxon>Kitasatosporales</taxon>
        <taxon>Streptomycetaceae</taxon>
        <taxon>Streptomyces</taxon>
    </lineage>
</organism>
<dbReference type="RefSeq" id="WP_345567379.1">
    <property type="nucleotide sequence ID" value="NZ_BAAAZX010000018.1"/>
</dbReference>
<dbReference type="Proteomes" id="UP001500456">
    <property type="component" value="Unassembled WGS sequence"/>
</dbReference>
<dbReference type="InterPro" id="IPR036388">
    <property type="entry name" value="WH-like_DNA-bd_sf"/>
</dbReference>
<dbReference type="Gene3D" id="1.10.10.10">
    <property type="entry name" value="Winged helix-like DNA-binding domain superfamily/Winged helix DNA-binding domain"/>
    <property type="match status" value="1"/>
</dbReference>
<keyword evidence="3" id="KW-1185">Reference proteome</keyword>
<proteinExistence type="predicted"/>
<sequence>MDTLNAQRMYHSPVIRAVYARVRQLAHLATDTADHLLDAAEILDHTRAGLSVELDDSLLVTLTGHQALGEAGNRLTLVRDLTALGADDALTAAEAYVAERLRRGFSLPHQPPVLTAAQNAALRAVARGEVTIADNKPYVRADDPRVTISTVRALEARGLVTREECPLWLTDERVHLTPDGCRDLAASFGRPNRLAPTTARPAAALPQATASRTR</sequence>
<gene>
    <name evidence="2" type="ORF">GCM10022232_58750</name>
</gene>
<feature type="region of interest" description="Disordered" evidence="1">
    <location>
        <begin position="191"/>
        <end position="214"/>
    </location>
</feature>
<protein>
    <submittedName>
        <fullName evidence="2">Uncharacterized protein</fullName>
    </submittedName>
</protein>
<name>A0ABP7SDG8_9ACTN</name>
<dbReference type="EMBL" id="BAAAZX010000018">
    <property type="protein sequence ID" value="GAA4010091.1"/>
    <property type="molecule type" value="Genomic_DNA"/>
</dbReference>
<evidence type="ECO:0000313" key="2">
    <source>
        <dbReference type="EMBL" id="GAA4010091.1"/>
    </source>
</evidence>